<organism evidence="5 6">
    <name type="scientific">Brugia timori</name>
    <dbReference type="NCBI Taxonomy" id="42155"/>
    <lineage>
        <taxon>Eukaryota</taxon>
        <taxon>Metazoa</taxon>
        <taxon>Ecdysozoa</taxon>
        <taxon>Nematoda</taxon>
        <taxon>Chromadorea</taxon>
        <taxon>Rhabditida</taxon>
        <taxon>Spirurina</taxon>
        <taxon>Spiruromorpha</taxon>
        <taxon>Filarioidea</taxon>
        <taxon>Onchocercidae</taxon>
        <taxon>Brugia</taxon>
    </lineage>
</organism>
<keyword evidence="4" id="KW-0472">Membrane</keyword>
<dbReference type="PANTHER" id="PTHR46426:SF1">
    <property type="entry name" value="PROTEIN DISULFIDE-ISOMERASE TMX3"/>
    <property type="match status" value="1"/>
</dbReference>
<dbReference type="InterPro" id="IPR052250">
    <property type="entry name" value="PDI_TMX3"/>
</dbReference>
<evidence type="ECO:0000256" key="1">
    <source>
        <dbReference type="ARBA" id="ARBA00004167"/>
    </source>
</evidence>
<dbReference type="EMBL" id="UZAG01005568">
    <property type="protein sequence ID" value="VDO17888.1"/>
    <property type="molecule type" value="Genomic_DNA"/>
</dbReference>
<dbReference type="Proteomes" id="UP000280834">
    <property type="component" value="Unassembled WGS sequence"/>
</dbReference>
<accession>A0A3P7WJU5</accession>
<reference evidence="5 6" key="1">
    <citation type="submission" date="2018-11" db="EMBL/GenBank/DDBJ databases">
        <authorList>
            <consortium name="Pathogen Informatics"/>
        </authorList>
    </citation>
    <scope>NUCLEOTIDE SEQUENCE [LARGE SCALE GENOMIC DNA]</scope>
</reference>
<name>A0A3P7WJU5_9BILA</name>
<evidence type="ECO:0000313" key="6">
    <source>
        <dbReference type="Proteomes" id="UP000280834"/>
    </source>
</evidence>
<evidence type="ECO:0000313" key="5">
    <source>
        <dbReference type="EMBL" id="VDO17888.1"/>
    </source>
</evidence>
<gene>
    <name evidence="5" type="ORF">BTMF_LOCUS5261</name>
</gene>
<evidence type="ECO:0000256" key="4">
    <source>
        <dbReference type="ARBA" id="ARBA00023136"/>
    </source>
</evidence>
<evidence type="ECO:0000256" key="3">
    <source>
        <dbReference type="ARBA" id="ARBA00022989"/>
    </source>
</evidence>
<protein>
    <submittedName>
        <fullName evidence="5">Uncharacterized protein</fullName>
    </submittedName>
</protein>
<dbReference type="GO" id="GO:0005783">
    <property type="term" value="C:endoplasmic reticulum"/>
    <property type="evidence" value="ECO:0007669"/>
    <property type="project" value="TreeGrafter"/>
</dbReference>
<keyword evidence="6" id="KW-1185">Reference proteome</keyword>
<keyword evidence="3" id="KW-1133">Transmembrane helix</keyword>
<dbReference type="GO" id="GO:0016020">
    <property type="term" value="C:membrane"/>
    <property type="evidence" value="ECO:0007669"/>
    <property type="project" value="UniProtKB-SubCell"/>
</dbReference>
<proteinExistence type="predicted"/>
<dbReference type="PANTHER" id="PTHR46426">
    <property type="entry name" value="PROTEIN DISULFIDE-ISOMERASE TMX3"/>
    <property type="match status" value="1"/>
</dbReference>
<evidence type="ECO:0000256" key="2">
    <source>
        <dbReference type="ARBA" id="ARBA00022692"/>
    </source>
</evidence>
<sequence length="109" mass="12200">MVTNVAQMVRKDSYLSNIFQFGWLDGNELANNVILGLLVFNVTSYEYYSSNDAVSVMTEKSIISFLERIATGDVAPLGGRSLSQRFKRLCFENFIITEYQADPDSAVLA</sequence>
<keyword evidence="2" id="KW-0812">Transmembrane</keyword>
<dbReference type="AlphaFoldDB" id="A0A3P7WJU5"/>
<comment type="subcellular location">
    <subcellularLocation>
        <location evidence="1">Membrane</location>
        <topology evidence="1">Single-pass membrane protein</topology>
    </subcellularLocation>
</comment>